<evidence type="ECO:0000313" key="10">
    <source>
        <dbReference type="Proteomes" id="UP001302812"/>
    </source>
</evidence>
<keyword evidence="4" id="KW-0274">FAD</keyword>
<dbReference type="Proteomes" id="UP001302812">
    <property type="component" value="Unassembled WGS sequence"/>
</dbReference>
<dbReference type="GO" id="GO:0071949">
    <property type="term" value="F:FAD binding"/>
    <property type="evidence" value="ECO:0007669"/>
    <property type="project" value="InterPro"/>
</dbReference>
<comment type="cofactor">
    <cofactor evidence="1">
        <name>FAD</name>
        <dbReference type="ChEBI" id="CHEBI:57692"/>
    </cofactor>
</comment>
<name>A0AAN6YUU8_9PEZI</name>
<dbReference type="PANTHER" id="PTHR43004:SF19">
    <property type="entry name" value="BINDING MONOOXYGENASE, PUTATIVE (JCVI)-RELATED"/>
    <property type="match status" value="1"/>
</dbReference>
<dbReference type="SUPFAM" id="SSF52833">
    <property type="entry name" value="Thioredoxin-like"/>
    <property type="match status" value="1"/>
</dbReference>
<dbReference type="GeneID" id="89935340"/>
<evidence type="ECO:0008006" key="11">
    <source>
        <dbReference type="Google" id="ProtNLM"/>
    </source>
</evidence>
<dbReference type="Gene3D" id="3.50.50.60">
    <property type="entry name" value="FAD/NAD(P)-binding domain"/>
    <property type="match status" value="1"/>
</dbReference>
<reference evidence="9" key="2">
    <citation type="submission" date="2023-05" db="EMBL/GenBank/DDBJ databases">
        <authorList>
            <consortium name="Lawrence Berkeley National Laboratory"/>
            <person name="Steindorff A."/>
            <person name="Hensen N."/>
            <person name="Bonometti L."/>
            <person name="Westerberg I."/>
            <person name="Brannstrom I.O."/>
            <person name="Guillou S."/>
            <person name="Cros-Aarteil S."/>
            <person name="Calhoun S."/>
            <person name="Haridas S."/>
            <person name="Kuo A."/>
            <person name="Mondo S."/>
            <person name="Pangilinan J."/>
            <person name="Riley R."/>
            <person name="Labutti K."/>
            <person name="Andreopoulos B."/>
            <person name="Lipzen A."/>
            <person name="Chen C."/>
            <person name="Yanf M."/>
            <person name="Daum C."/>
            <person name="Ng V."/>
            <person name="Clum A."/>
            <person name="Ohm R."/>
            <person name="Martin F."/>
            <person name="Silar P."/>
            <person name="Natvig D."/>
            <person name="Lalanne C."/>
            <person name="Gautier V."/>
            <person name="Ament-Velasquez S.L."/>
            <person name="Kruys A."/>
            <person name="Hutchinson M.I."/>
            <person name="Powell A.J."/>
            <person name="Barry K."/>
            <person name="Miller A.N."/>
            <person name="Grigoriev I.V."/>
            <person name="Debuchy R."/>
            <person name="Gladieux P."/>
            <person name="Thoren M.H."/>
            <person name="Johannesson H."/>
        </authorList>
    </citation>
    <scope>NUCLEOTIDE SEQUENCE</scope>
    <source>
        <strain evidence="9">CBS 508.74</strain>
    </source>
</reference>
<evidence type="ECO:0000259" key="8">
    <source>
        <dbReference type="Pfam" id="PF07976"/>
    </source>
</evidence>
<dbReference type="EMBL" id="MU853336">
    <property type="protein sequence ID" value="KAK4114845.1"/>
    <property type="molecule type" value="Genomic_DNA"/>
</dbReference>
<feature type="domain" description="Phenol hydroxylase-like C-terminal dimerisation" evidence="8">
    <location>
        <begin position="526"/>
        <end position="571"/>
    </location>
</feature>
<dbReference type="Gene3D" id="3.40.30.120">
    <property type="match status" value="1"/>
</dbReference>
<evidence type="ECO:0000256" key="1">
    <source>
        <dbReference type="ARBA" id="ARBA00001974"/>
    </source>
</evidence>
<dbReference type="InterPro" id="IPR036249">
    <property type="entry name" value="Thioredoxin-like_sf"/>
</dbReference>
<dbReference type="GO" id="GO:0016709">
    <property type="term" value="F:oxidoreductase activity, acting on paired donors, with incorporation or reduction of molecular oxygen, NAD(P)H as one donor, and incorporation of one atom of oxygen"/>
    <property type="evidence" value="ECO:0007669"/>
    <property type="project" value="UniProtKB-ARBA"/>
</dbReference>
<evidence type="ECO:0000256" key="3">
    <source>
        <dbReference type="ARBA" id="ARBA00022630"/>
    </source>
</evidence>
<evidence type="ECO:0000256" key="5">
    <source>
        <dbReference type="ARBA" id="ARBA00023002"/>
    </source>
</evidence>
<gene>
    <name evidence="9" type="ORF">N656DRAFT_704829</name>
</gene>
<feature type="region of interest" description="Disordered" evidence="6">
    <location>
        <begin position="432"/>
        <end position="464"/>
    </location>
</feature>
<dbReference type="InterPro" id="IPR036188">
    <property type="entry name" value="FAD/NAD-bd_sf"/>
</dbReference>
<dbReference type="InterPro" id="IPR012941">
    <property type="entry name" value="Phe_hydrox_C_dim_dom"/>
</dbReference>
<reference evidence="9" key="1">
    <citation type="journal article" date="2023" name="Mol. Phylogenet. Evol.">
        <title>Genome-scale phylogeny and comparative genomics of the fungal order Sordariales.</title>
        <authorList>
            <person name="Hensen N."/>
            <person name="Bonometti L."/>
            <person name="Westerberg I."/>
            <person name="Brannstrom I.O."/>
            <person name="Guillou S."/>
            <person name="Cros-Aarteil S."/>
            <person name="Calhoun S."/>
            <person name="Haridas S."/>
            <person name="Kuo A."/>
            <person name="Mondo S."/>
            <person name="Pangilinan J."/>
            <person name="Riley R."/>
            <person name="LaButti K."/>
            <person name="Andreopoulos B."/>
            <person name="Lipzen A."/>
            <person name="Chen C."/>
            <person name="Yan M."/>
            <person name="Daum C."/>
            <person name="Ng V."/>
            <person name="Clum A."/>
            <person name="Steindorff A."/>
            <person name="Ohm R.A."/>
            <person name="Martin F."/>
            <person name="Silar P."/>
            <person name="Natvig D.O."/>
            <person name="Lalanne C."/>
            <person name="Gautier V."/>
            <person name="Ament-Velasquez S.L."/>
            <person name="Kruys A."/>
            <person name="Hutchinson M.I."/>
            <person name="Powell A.J."/>
            <person name="Barry K."/>
            <person name="Miller A.N."/>
            <person name="Grigoriev I.V."/>
            <person name="Debuchy R."/>
            <person name="Gladieux P."/>
            <person name="Hiltunen Thoren M."/>
            <person name="Johannesson H."/>
        </authorList>
    </citation>
    <scope>NUCLEOTIDE SEQUENCE</scope>
    <source>
        <strain evidence="9">CBS 508.74</strain>
    </source>
</reference>
<dbReference type="InterPro" id="IPR002938">
    <property type="entry name" value="FAD-bd"/>
</dbReference>
<dbReference type="Pfam" id="PF01494">
    <property type="entry name" value="FAD_binding_3"/>
    <property type="match status" value="1"/>
</dbReference>
<dbReference type="PANTHER" id="PTHR43004">
    <property type="entry name" value="TRK SYSTEM POTASSIUM UPTAKE PROTEIN"/>
    <property type="match status" value="1"/>
</dbReference>
<evidence type="ECO:0000313" key="9">
    <source>
        <dbReference type="EMBL" id="KAK4114845.1"/>
    </source>
</evidence>
<keyword evidence="5" id="KW-0560">Oxidoreductase</keyword>
<dbReference type="RefSeq" id="XP_064672415.1">
    <property type="nucleotide sequence ID" value="XM_064811215.1"/>
</dbReference>
<feature type="domain" description="FAD-binding" evidence="7">
    <location>
        <begin position="4"/>
        <end position="364"/>
    </location>
</feature>
<proteinExistence type="inferred from homology"/>
<dbReference type="AlphaFoldDB" id="A0AAN6YUU8"/>
<comment type="similarity">
    <text evidence="2">Belongs to the PheA/TfdB FAD monooxygenase family.</text>
</comment>
<evidence type="ECO:0000256" key="4">
    <source>
        <dbReference type="ARBA" id="ARBA00022827"/>
    </source>
</evidence>
<dbReference type="InterPro" id="IPR050641">
    <property type="entry name" value="RIFMO-like"/>
</dbReference>
<accession>A0AAN6YUU8</accession>
<evidence type="ECO:0000256" key="2">
    <source>
        <dbReference type="ARBA" id="ARBA00007801"/>
    </source>
</evidence>
<comment type="caution">
    <text evidence="9">The sequence shown here is derived from an EMBL/GenBank/DDBJ whole genome shotgun (WGS) entry which is preliminary data.</text>
</comment>
<dbReference type="SUPFAM" id="SSF51905">
    <property type="entry name" value="FAD/NAD(P)-binding domain"/>
    <property type="match status" value="1"/>
</dbReference>
<sequence length="572" mass="62865">MTHDCDVLIVGAGPVGTTLALELALHHVSFRIVDQAPVRSNKSRALVVQPRTLELLNRHGASDVLVRRGRSIRGGAAYVKGQLAVNLDFDDLGVTDTEFVLPLNISQAETECFLDDCLSKYNIVIERPFTATQIVQDDNGVNTTLKSSDGKTIYVRSKYVVGCDGAHSLVRKTAKTLKFEGAAYPHDFLLCDVHLHDSNLPQDRVSLFLNPKGVLALFPLSDKTIRIVASGDGVIPKDQEEPTLEQFQSYFSAVTQPGSGTLRDPVWISRFRLHHRCVNHYREGRLFLAGDAAHIHSPAGGQGMNAGMQDAINLGWKLALALKYLRDADDAGGKDASAARARARADALLDTYDAERRPVGYALLKGTDRVFTFTSSTNPFFHLIRDFLVRYIFPFVVRNKQRRLGFYQFMSEFGVTYRGCSPIVGTAQGFRGPVQGGDRLPDGKLRKTTTKSVSEGGDEGGKETTLHRVCVGGAHHFMIFAGSGDDDVWEESKLVAAGETVVKAFKSDVELHFIQAETSLVGSGDEWFTDPEGKLHTQFGFTRPAYVLVRPDGYVAHIGPLAQLQQLISFLE</sequence>
<keyword evidence="3" id="KW-0285">Flavoprotein</keyword>
<evidence type="ECO:0000259" key="7">
    <source>
        <dbReference type="Pfam" id="PF01494"/>
    </source>
</evidence>
<keyword evidence="10" id="KW-1185">Reference proteome</keyword>
<protein>
    <recommendedName>
        <fullName evidence="11">FAD-binding domain-containing protein</fullName>
    </recommendedName>
</protein>
<dbReference type="Pfam" id="PF07976">
    <property type="entry name" value="Phe_hydrox_dim"/>
    <property type="match status" value="1"/>
</dbReference>
<dbReference type="Gene3D" id="3.30.70.2450">
    <property type="match status" value="1"/>
</dbReference>
<evidence type="ECO:0000256" key="6">
    <source>
        <dbReference type="SAM" id="MobiDB-lite"/>
    </source>
</evidence>
<organism evidence="9 10">
    <name type="scientific">Canariomyces notabilis</name>
    <dbReference type="NCBI Taxonomy" id="2074819"/>
    <lineage>
        <taxon>Eukaryota</taxon>
        <taxon>Fungi</taxon>
        <taxon>Dikarya</taxon>
        <taxon>Ascomycota</taxon>
        <taxon>Pezizomycotina</taxon>
        <taxon>Sordariomycetes</taxon>
        <taxon>Sordariomycetidae</taxon>
        <taxon>Sordariales</taxon>
        <taxon>Chaetomiaceae</taxon>
        <taxon>Canariomyces</taxon>
    </lineage>
</organism>
<dbReference type="PRINTS" id="PR00420">
    <property type="entry name" value="RNGMNOXGNASE"/>
</dbReference>